<dbReference type="Proteomes" id="UP001177021">
    <property type="component" value="Unassembled WGS sequence"/>
</dbReference>
<gene>
    <name evidence="1" type="ORF">MILVUS5_LOCUS13330</name>
</gene>
<dbReference type="EMBL" id="CASHSV030000034">
    <property type="protein sequence ID" value="CAJ2644247.1"/>
    <property type="molecule type" value="Genomic_DNA"/>
</dbReference>
<accession>A0ACB0JKW1</accession>
<evidence type="ECO:0000313" key="2">
    <source>
        <dbReference type="Proteomes" id="UP001177021"/>
    </source>
</evidence>
<name>A0ACB0JKW1_TRIPR</name>
<comment type="caution">
    <text evidence="1">The sequence shown here is derived from an EMBL/GenBank/DDBJ whole genome shotgun (WGS) entry which is preliminary data.</text>
</comment>
<protein>
    <submittedName>
        <fullName evidence="1">Uncharacterized protein</fullName>
    </submittedName>
</protein>
<keyword evidence="2" id="KW-1185">Reference proteome</keyword>
<reference evidence="1" key="1">
    <citation type="submission" date="2023-10" db="EMBL/GenBank/DDBJ databases">
        <authorList>
            <person name="Rodriguez Cubillos JULIANA M."/>
            <person name="De Vega J."/>
        </authorList>
    </citation>
    <scope>NUCLEOTIDE SEQUENCE</scope>
</reference>
<proteinExistence type="predicted"/>
<evidence type="ECO:0000313" key="1">
    <source>
        <dbReference type="EMBL" id="CAJ2644247.1"/>
    </source>
</evidence>
<organism evidence="1 2">
    <name type="scientific">Trifolium pratense</name>
    <name type="common">Red clover</name>
    <dbReference type="NCBI Taxonomy" id="57577"/>
    <lineage>
        <taxon>Eukaryota</taxon>
        <taxon>Viridiplantae</taxon>
        <taxon>Streptophyta</taxon>
        <taxon>Embryophyta</taxon>
        <taxon>Tracheophyta</taxon>
        <taxon>Spermatophyta</taxon>
        <taxon>Magnoliopsida</taxon>
        <taxon>eudicotyledons</taxon>
        <taxon>Gunneridae</taxon>
        <taxon>Pentapetalae</taxon>
        <taxon>rosids</taxon>
        <taxon>fabids</taxon>
        <taxon>Fabales</taxon>
        <taxon>Fabaceae</taxon>
        <taxon>Papilionoideae</taxon>
        <taxon>50 kb inversion clade</taxon>
        <taxon>NPAAA clade</taxon>
        <taxon>Hologalegina</taxon>
        <taxon>IRL clade</taxon>
        <taxon>Trifolieae</taxon>
        <taxon>Trifolium</taxon>
    </lineage>
</organism>
<sequence>MSKSKTQRMPTITNHIITQKENQRPQKTEKQPSWSVVRGFLACRNVEIQQQQQKEAKQQPQPQPVPEAKQPKKKQQQRKLKEERVSEDNNKKSKKMKCSGSLCNNTGMMAKPETTITTAAAAAVTRTTTDIHKKKVSLGGCKNNLASSSSRSLKAPLNELNGRTVSALSSSSLSAASSNSSGAGSFKGMPFRRLSGCYECRMVVDPVLGFTRDSSLRSSICSCPDCGEIMKSENLEHHQAVKHAVSELGPEDTSKNIVEIIFHSSWLKKQSPVCKIDRILKVHNTQKTITKFEEYRDSIKAKATNLSKKHPRCIADGNELLRFHCTTFVCSLGLNGSSNLCNSTSQCNVCSIIKHGFKLSGGDGILTTATSGKAHDKASSVLEVSGCESDERRAMLVCRVIAGRVKKNMEGGSSGVEECDSVSAGDAGAYSNLDELYVYNPRAILPCFVVIYRGF</sequence>